<dbReference type="EMBL" id="BLXT01006082">
    <property type="protein sequence ID" value="GFO28687.1"/>
    <property type="molecule type" value="Genomic_DNA"/>
</dbReference>
<reference evidence="2 3" key="1">
    <citation type="journal article" date="2021" name="Elife">
        <title>Chloroplast acquisition without the gene transfer in kleptoplastic sea slugs, Plakobranchus ocellatus.</title>
        <authorList>
            <person name="Maeda T."/>
            <person name="Takahashi S."/>
            <person name="Yoshida T."/>
            <person name="Shimamura S."/>
            <person name="Takaki Y."/>
            <person name="Nagai Y."/>
            <person name="Toyoda A."/>
            <person name="Suzuki Y."/>
            <person name="Arimoto A."/>
            <person name="Ishii H."/>
            <person name="Satoh N."/>
            <person name="Nishiyama T."/>
            <person name="Hasebe M."/>
            <person name="Maruyama T."/>
            <person name="Minagawa J."/>
            <person name="Obokata J."/>
            <person name="Shigenobu S."/>
        </authorList>
    </citation>
    <scope>NUCLEOTIDE SEQUENCE [LARGE SCALE GENOMIC DNA]</scope>
</reference>
<protein>
    <submittedName>
        <fullName evidence="2">THAP domain-containing protein 9</fullName>
    </submittedName>
</protein>
<accession>A0AAV4CBE4</accession>
<feature type="domain" description="Transposable element P transposase-like RNase H" evidence="1">
    <location>
        <begin position="3"/>
        <end position="115"/>
    </location>
</feature>
<keyword evidence="3" id="KW-1185">Reference proteome</keyword>
<evidence type="ECO:0000259" key="1">
    <source>
        <dbReference type="Pfam" id="PF21787"/>
    </source>
</evidence>
<evidence type="ECO:0000313" key="3">
    <source>
        <dbReference type="Proteomes" id="UP000735302"/>
    </source>
</evidence>
<name>A0AAV4CBE4_9GAST</name>
<gene>
    <name evidence="2" type="ORF">PoB_005519200</name>
</gene>
<dbReference type="Proteomes" id="UP000735302">
    <property type="component" value="Unassembled WGS sequence"/>
</dbReference>
<dbReference type="AlphaFoldDB" id="A0AAV4CBE4"/>
<dbReference type="Pfam" id="PF21787">
    <property type="entry name" value="TNP-like_RNaseH_N"/>
    <property type="match status" value="1"/>
</dbReference>
<dbReference type="InterPro" id="IPR048365">
    <property type="entry name" value="TNP-like_RNaseH_N"/>
</dbReference>
<organism evidence="2 3">
    <name type="scientific">Plakobranchus ocellatus</name>
    <dbReference type="NCBI Taxonomy" id="259542"/>
    <lineage>
        <taxon>Eukaryota</taxon>
        <taxon>Metazoa</taxon>
        <taxon>Spiralia</taxon>
        <taxon>Lophotrochozoa</taxon>
        <taxon>Mollusca</taxon>
        <taxon>Gastropoda</taxon>
        <taxon>Heterobranchia</taxon>
        <taxon>Euthyneura</taxon>
        <taxon>Panpulmonata</taxon>
        <taxon>Sacoglossa</taxon>
        <taxon>Placobranchoidea</taxon>
        <taxon>Plakobranchidae</taxon>
        <taxon>Plakobranchus</taxon>
    </lineage>
</organism>
<evidence type="ECO:0000313" key="2">
    <source>
        <dbReference type="EMBL" id="GFO28687.1"/>
    </source>
</evidence>
<comment type="caution">
    <text evidence="2">The sequence shown here is derived from an EMBL/GenBank/DDBJ whole genome shotgun (WGS) entry which is preliminary data.</text>
</comment>
<sequence>MSSCDKVCVICFEEVSIKKSLSYDPVNDQVEGYEDLGNCGRSKNPANHALVFMVKGLYTNWKQPFAYMLSSGPVKSETLHILLQESIACLLQIGPCPKAIVCDQGSNNRAVLKKMNVTTPNPFVISNDSHKTYVFMDPPHLKKNIRNNLKTHGFT</sequence>
<proteinExistence type="predicted"/>